<organism evidence="2 3">
    <name type="scientific">Imperialibacter roseus</name>
    <dbReference type="NCBI Taxonomy" id="1324217"/>
    <lineage>
        <taxon>Bacteria</taxon>
        <taxon>Pseudomonadati</taxon>
        <taxon>Bacteroidota</taxon>
        <taxon>Cytophagia</taxon>
        <taxon>Cytophagales</taxon>
        <taxon>Flammeovirgaceae</taxon>
        <taxon>Imperialibacter</taxon>
    </lineage>
</organism>
<dbReference type="InterPro" id="IPR002509">
    <property type="entry name" value="NODB_dom"/>
</dbReference>
<dbReference type="Pfam" id="PF01522">
    <property type="entry name" value="Polysacc_deac_1"/>
    <property type="match status" value="1"/>
</dbReference>
<dbReference type="PANTHER" id="PTHR10587:SF78">
    <property type="entry name" value="PEPTIDOGLYCAN-N-ACETYLMURAMIC ACID DEACETYLASE PDAA"/>
    <property type="match status" value="1"/>
</dbReference>
<gene>
    <name evidence="2" type="ORF">RT717_17820</name>
</gene>
<dbReference type="Proteomes" id="UP001302349">
    <property type="component" value="Chromosome"/>
</dbReference>
<keyword evidence="2" id="KW-0378">Hydrolase</keyword>
<dbReference type="InterPro" id="IPR050248">
    <property type="entry name" value="Polysacc_deacetylase_ArnD"/>
</dbReference>
<evidence type="ECO:0000313" key="3">
    <source>
        <dbReference type="Proteomes" id="UP001302349"/>
    </source>
</evidence>
<accession>A0ABZ0IMF4</accession>
<proteinExistence type="predicted"/>
<feature type="domain" description="NodB homology" evidence="1">
    <location>
        <begin position="61"/>
        <end position="270"/>
    </location>
</feature>
<evidence type="ECO:0000259" key="1">
    <source>
        <dbReference type="PROSITE" id="PS51677"/>
    </source>
</evidence>
<dbReference type="CDD" id="cd10917">
    <property type="entry name" value="CE4_NodB_like_6s_7s"/>
    <property type="match status" value="1"/>
</dbReference>
<dbReference type="PANTHER" id="PTHR10587">
    <property type="entry name" value="GLYCOSYL TRANSFERASE-RELATED"/>
    <property type="match status" value="1"/>
</dbReference>
<protein>
    <submittedName>
        <fullName evidence="2">Polysaccharide deacetylase family protein</fullName>
        <ecNumber evidence="2">3.-.-.-</ecNumber>
    </submittedName>
</protein>
<dbReference type="EMBL" id="CP136051">
    <property type="protein sequence ID" value="WOK04941.1"/>
    <property type="molecule type" value="Genomic_DNA"/>
</dbReference>
<reference evidence="2 3" key="1">
    <citation type="journal article" date="2023" name="Microbiol. Resour. Announc.">
        <title>Complete Genome Sequence of Imperialibacter roseus strain P4T.</title>
        <authorList>
            <person name="Tizabi D.R."/>
            <person name="Bachvaroff T."/>
            <person name="Hill R.T."/>
        </authorList>
    </citation>
    <scope>NUCLEOTIDE SEQUENCE [LARGE SCALE GENOMIC DNA]</scope>
    <source>
        <strain evidence="2 3">P4T</strain>
    </source>
</reference>
<evidence type="ECO:0000313" key="2">
    <source>
        <dbReference type="EMBL" id="WOK04941.1"/>
    </source>
</evidence>
<sequence length="291" mass="33198">MSDEALNKAKIKKSILFIAIILLLWLIFGCSERQKAKDSGDLCLTFPCIQGGVVRADTTQKTLTLVFTGDEFADGAGHILDVLDRQHVKGAFFFTGNFYRNEAFAGAIMKLKEQGHYLGAHSNRHLLYCTWENRDSLLVTKEQFLEDLEGNYAEMEHFGIEKADAPYFLPPYEWYNDSISKWTRQWGHQLINFTSGTRSNADYTTPDMPNYRSSNVIYDSILDHEQKDPAGLNGFLLLAHIGTAPERTDKFYMRLEELIVDLRSKGYEFKSLVDLLSINEMAQPQILIDSN</sequence>
<dbReference type="RefSeq" id="WP_317487738.1">
    <property type="nucleotide sequence ID" value="NZ_CP136051.1"/>
</dbReference>
<dbReference type="InterPro" id="IPR011330">
    <property type="entry name" value="Glyco_hydro/deAcase_b/a-brl"/>
</dbReference>
<dbReference type="SUPFAM" id="SSF88713">
    <property type="entry name" value="Glycoside hydrolase/deacetylase"/>
    <property type="match status" value="1"/>
</dbReference>
<dbReference type="Gene3D" id="3.20.20.370">
    <property type="entry name" value="Glycoside hydrolase/deacetylase"/>
    <property type="match status" value="1"/>
</dbReference>
<dbReference type="PROSITE" id="PS51677">
    <property type="entry name" value="NODB"/>
    <property type="match status" value="1"/>
</dbReference>
<name>A0ABZ0IMF4_9BACT</name>
<dbReference type="EC" id="3.-.-.-" evidence="2"/>
<dbReference type="GO" id="GO:0016787">
    <property type="term" value="F:hydrolase activity"/>
    <property type="evidence" value="ECO:0007669"/>
    <property type="project" value="UniProtKB-KW"/>
</dbReference>
<keyword evidence="3" id="KW-1185">Reference proteome</keyword>